<feature type="compositionally biased region" description="Low complexity" evidence="1">
    <location>
        <begin position="22"/>
        <end position="48"/>
    </location>
</feature>
<gene>
    <name evidence="3" type="ORF">RM425_09065</name>
</gene>
<keyword evidence="4" id="KW-1185">Reference proteome</keyword>
<dbReference type="EMBL" id="JAVREI010000004">
    <property type="protein sequence ID" value="MDT0276047.1"/>
    <property type="molecule type" value="Genomic_DNA"/>
</dbReference>
<evidence type="ECO:0008006" key="5">
    <source>
        <dbReference type="Google" id="ProtNLM"/>
    </source>
</evidence>
<dbReference type="Proteomes" id="UP001183222">
    <property type="component" value="Unassembled WGS sequence"/>
</dbReference>
<feature type="region of interest" description="Disordered" evidence="1">
    <location>
        <begin position="22"/>
        <end position="57"/>
    </location>
</feature>
<protein>
    <recommendedName>
        <fullName evidence="5">Lipoprotein</fullName>
    </recommendedName>
</protein>
<evidence type="ECO:0000256" key="2">
    <source>
        <dbReference type="SAM" id="SignalP"/>
    </source>
</evidence>
<accession>A0ABU2K799</accession>
<sequence length="206" mass="20970">MTVIRTAVAGAASVLLALTASGCSSSSDPGSSSASTSGTSSSQTSSPSPTTPSPAEEAETLAVALVPDYLGTIDDLYLDPSLPLDGIHQVAVAPEATAQATAIGKFRSQGYRQTGRSQLVSASAVSVDLSNNPAASPSTVFPTVVVTACVDVSQVDAVDATGQSIVPPDRPRYLVQQLTVVNPDYPDTSSWRVSEAPNRQAESCDG</sequence>
<feature type="signal peptide" evidence="2">
    <location>
        <begin position="1"/>
        <end position="26"/>
    </location>
</feature>
<dbReference type="RefSeq" id="WP_311344869.1">
    <property type="nucleotide sequence ID" value="NZ_JAVREI010000004.1"/>
</dbReference>
<evidence type="ECO:0000313" key="3">
    <source>
        <dbReference type="EMBL" id="MDT0276047.1"/>
    </source>
</evidence>
<organism evidence="3 4">
    <name type="scientific">Blastococcus goldschmidtiae</name>
    <dbReference type="NCBI Taxonomy" id="3075546"/>
    <lineage>
        <taxon>Bacteria</taxon>
        <taxon>Bacillati</taxon>
        <taxon>Actinomycetota</taxon>
        <taxon>Actinomycetes</taxon>
        <taxon>Geodermatophilales</taxon>
        <taxon>Geodermatophilaceae</taxon>
        <taxon>Blastococcus</taxon>
    </lineage>
</organism>
<feature type="region of interest" description="Disordered" evidence="1">
    <location>
        <begin position="186"/>
        <end position="206"/>
    </location>
</feature>
<comment type="caution">
    <text evidence="3">The sequence shown here is derived from an EMBL/GenBank/DDBJ whole genome shotgun (WGS) entry which is preliminary data.</text>
</comment>
<feature type="chain" id="PRO_5045213070" description="Lipoprotein" evidence="2">
    <location>
        <begin position="27"/>
        <end position="206"/>
    </location>
</feature>
<dbReference type="PROSITE" id="PS51257">
    <property type="entry name" value="PROKAR_LIPOPROTEIN"/>
    <property type="match status" value="1"/>
</dbReference>
<reference evidence="4" key="1">
    <citation type="submission" date="2023-07" db="EMBL/GenBank/DDBJ databases">
        <title>30 novel species of actinomycetes from the DSMZ collection.</title>
        <authorList>
            <person name="Nouioui I."/>
        </authorList>
    </citation>
    <scope>NUCLEOTIDE SEQUENCE [LARGE SCALE GENOMIC DNA]</scope>
    <source>
        <strain evidence="4">DSM 46792</strain>
    </source>
</reference>
<proteinExistence type="predicted"/>
<keyword evidence="2" id="KW-0732">Signal</keyword>
<evidence type="ECO:0000256" key="1">
    <source>
        <dbReference type="SAM" id="MobiDB-lite"/>
    </source>
</evidence>
<name>A0ABU2K799_9ACTN</name>
<evidence type="ECO:0000313" key="4">
    <source>
        <dbReference type="Proteomes" id="UP001183222"/>
    </source>
</evidence>